<dbReference type="PIRSF" id="PIRSF005719">
    <property type="entry name" value="SMC"/>
    <property type="match status" value="1"/>
</dbReference>
<dbReference type="GO" id="GO:0005524">
    <property type="term" value="F:ATP binding"/>
    <property type="evidence" value="ECO:0007669"/>
    <property type="project" value="UniProtKB-UniRule"/>
</dbReference>
<dbReference type="FunFam" id="3.40.50.300:FF:000984">
    <property type="entry name" value="Chromosome partition protein Smc"/>
    <property type="match status" value="1"/>
</dbReference>
<reference evidence="12" key="1">
    <citation type="submission" date="2015-07" db="EMBL/GenBank/DDBJ databases">
        <title>Genome sequencing project for genomic taxonomy and phylogenomics of Bacillus-like bacteria.</title>
        <authorList>
            <person name="Liu B."/>
            <person name="Wang J."/>
            <person name="Zhu Y."/>
            <person name="Liu G."/>
            <person name="Chen Q."/>
            <person name="Chen Z."/>
            <person name="Lan J."/>
            <person name="Che J."/>
            <person name="Ge C."/>
            <person name="Shi H."/>
            <person name="Pan Z."/>
            <person name="Liu X."/>
        </authorList>
    </citation>
    <scope>NUCLEOTIDE SEQUENCE [LARGE SCALE GENOMIC DNA]</scope>
    <source>
        <strain evidence="12">DSM 9887</strain>
    </source>
</reference>
<dbReference type="GO" id="GO:0003677">
    <property type="term" value="F:DNA binding"/>
    <property type="evidence" value="ECO:0007669"/>
    <property type="project" value="UniProtKB-UniRule"/>
</dbReference>
<evidence type="ECO:0000313" key="10">
    <source>
        <dbReference type="EMBL" id="GED70284.1"/>
    </source>
</evidence>
<dbReference type="GO" id="GO:0005737">
    <property type="term" value="C:cytoplasm"/>
    <property type="evidence" value="ECO:0007669"/>
    <property type="project" value="UniProtKB-SubCell"/>
</dbReference>
<evidence type="ECO:0000313" key="11">
    <source>
        <dbReference type="EMBL" id="KNB72686.1"/>
    </source>
</evidence>
<keyword evidence="4 7" id="KW-0067">ATP-binding</keyword>
<dbReference type="EMBL" id="BJON01000015">
    <property type="protein sequence ID" value="GED70284.1"/>
    <property type="molecule type" value="Genomic_DNA"/>
</dbReference>
<dbReference type="AlphaFoldDB" id="A0A0K9YVI0"/>
<evidence type="ECO:0000256" key="3">
    <source>
        <dbReference type="ARBA" id="ARBA00022741"/>
    </source>
</evidence>
<dbReference type="InterPro" id="IPR027417">
    <property type="entry name" value="P-loop_NTPase"/>
</dbReference>
<feature type="region of interest" description="Disordered" evidence="8">
    <location>
        <begin position="401"/>
        <end position="426"/>
    </location>
</feature>
<evidence type="ECO:0000256" key="5">
    <source>
        <dbReference type="ARBA" id="ARBA00023054"/>
    </source>
</evidence>
<feature type="coiled-coil region" evidence="7">
    <location>
        <begin position="694"/>
        <end position="854"/>
    </location>
</feature>
<evidence type="ECO:0000256" key="1">
    <source>
        <dbReference type="ARBA" id="ARBA00004496"/>
    </source>
</evidence>
<dbReference type="GO" id="GO:0007059">
    <property type="term" value="P:chromosome segregation"/>
    <property type="evidence" value="ECO:0007669"/>
    <property type="project" value="UniProtKB-UniRule"/>
</dbReference>
<protein>
    <recommendedName>
        <fullName evidence="7">Chromosome partition protein Smc</fullName>
    </recommendedName>
</protein>
<comment type="subcellular location">
    <subcellularLocation>
        <location evidence="1 7">Cytoplasm</location>
    </subcellularLocation>
</comment>
<feature type="coiled-coil region" evidence="7">
    <location>
        <begin position="297"/>
        <end position="398"/>
    </location>
</feature>
<keyword evidence="3 7" id="KW-0547">Nucleotide-binding</keyword>
<dbReference type="Pfam" id="PF06470">
    <property type="entry name" value="SMC_hinge"/>
    <property type="match status" value="1"/>
</dbReference>
<evidence type="ECO:0000313" key="12">
    <source>
        <dbReference type="Proteomes" id="UP000036834"/>
    </source>
</evidence>
<reference evidence="10 13" key="3">
    <citation type="submission" date="2019-06" db="EMBL/GenBank/DDBJ databases">
        <title>Whole genome shotgun sequence of Brevibacillus reuszeri NBRC 15719.</title>
        <authorList>
            <person name="Hosoyama A."/>
            <person name="Uohara A."/>
            <person name="Ohji S."/>
            <person name="Ichikawa N."/>
        </authorList>
    </citation>
    <scope>NUCLEOTIDE SEQUENCE [LARGE SCALE GENOMIC DNA]</scope>
    <source>
        <strain evidence="10 13">NBRC 15719</strain>
    </source>
</reference>
<dbReference type="InterPro" id="IPR024704">
    <property type="entry name" value="SMC"/>
</dbReference>
<dbReference type="InterPro" id="IPR010935">
    <property type="entry name" value="SMC_hinge"/>
</dbReference>
<evidence type="ECO:0000256" key="2">
    <source>
        <dbReference type="ARBA" id="ARBA00022490"/>
    </source>
</evidence>
<comment type="domain">
    <text evidence="7">Contains large globular domains required for ATP hydrolysis at each terminus and a third globular domain forming a flexible hinge near the middle of the molecule. These domains are separated by coiled-coil structures.</text>
</comment>
<dbReference type="Gene3D" id="3.30.70.1620">
    <property type="match status" value="1"/>
</dbReference>
<dbReference type="STRING" id="54915.ADS79_12620"/>
<dbReference type="GO" id="GO:0005694">
    <property type="term" value="C:chromosome"/>
    <property type="evidence" value="ECO:0007669"/>
    <property type="project" value="InterPro"/>
</dbReference>
<dbReference type="Pfam" id="PF02463">
    <property type="entry name" value="SMC_N"/>
    <property type="match status" value="1"/>
</dbReference>
<dbReference type="InterPro" id="IPR036277">
    <property type="entry name" value="SMC_hinge_sf"/>
</dbReference>
<dbReference type="RefSeq" id="WP_049738733.1">
    <property type="nucleotide sequence ID" value="NZ_BJON01000015.1"/>
</dbReference>
<feature type="domain" description="SMC hinge" evidence="9">
    <location>
        <begin position="519"/>
        <end position="638"/>
    </location>
</feature>
<dbReference type="Proteomes" id="UP000036834">
    <property type="component" value="Unassembled WGS sequence"/>
</dbReference>
<dbReference type="PATRIC" id="fig|54915.3.peg.1508"/>
<proteinExistence type="inferred from homology"/>
<organism evidence="11 12">
    <name type="scientific">Brevibacillus reuszeri</name>
    <dbReference type="NCBI Taxonomy" id="54915"/>
    <lineage>
        <taxon>Bacteria</taxon>
        <taxon>Bacillati</taxon>
        <taxon>Bacillota</taxon>
        <taxon>Bacilli</taxon>
        <taxon>Bacillales</taxon>
        <taxon>Paenibacillaceae</taxon>
        <taxon>Brevibacillus</taxon>
    </lineage>
</organism>
<feature type="coiled-coil region" evidence="7">
    <location>
        <begin position="897"/>
        <end position="945"/>
    </location>
</feature>
<keyword evidence="13" id="KW-1185">Reference proteome</keyword>
<feature type="compositionally biased region" description="Polar residues" evidence="8">
    <location>
        <begin position="401"/>
        <end position="420"/>
    </location>
</feature>
<keyword evidence="2 7" id="KW-0963">Cytoplasm</keyword>
<sequence>MYLKRLELAGFKSFADRTELEFVPGVTAVVGPNGSGKSNVSDSIRWVLGEQSAKSLRGAKMEDIIFAGSDTRKPVNFAEVTLTLDNTDRSLDMEYTEVSVTRRVYRSGDSEYYINNRSCRLKDIMELFMDTGLGKEAYSIIGQGKIEEILSTKSEDRRGIFEEAAGIVKYKTRKREAEKKLDDTEQNLVRIHDIVSEITEQIGPLQEQAETARTYKELHRKLVEHEVALYVQQIEAAHMKWEEASKRVVELQELLLEQSTEASKQEADLEQARFHVTQIDQSIEELQHVLLTVSEETEKVEGQREVLRERMRNLTANRQQTMEQMHRITEKQHTLETDLADEQERAQEANRRMTEAHKSLQAAEGQFFSMVQSLTDDVERLKSDYFEKLNEMANQRNEIRHQQQLVQTSQARLTRQQSGKEQLDLEESQRQAKLVSLQEQLESIDQKIQETVTRYKELMEGLRDGQVRLESERRDLRQWEQKREAAKSRLDLLKEMQSEFAGFQQGVKEILKARERGFKGIHGAVAELVVVPQQYETALEVALGGALQNVVVENEAAGRAAIAHLKQHNAGRATFLPLDVIRPRSLAADDKRQLAKETGVIGIASELVSYEESYRPILEALLGNVIVTETLEQANKVARTLGYRYRVVTLEGDIVNAGGSMTGGALKKNSTNLLGRNRQAEELEAQMGDIDQAISGHTTRIEQLKKEIHQLEHEQEALRTEGENLRLKEQEVKGLLQQTESEGRSLGERARLVEQDIEGYRREMDEAIRKQEKLQESLATMEAEEKELASLVAVAEAKRQEQLESKEEMNEKITSLKVLNAQVKQEYQSRLEQAERLVEQKSLLQREWEEQNENLASYDELERTNESSGTELDHRITELRQDKDRVAGLIAERRNERATLFYKQEQLEQQVKEIRREAKNLEEKLHQEEVKVNRSEVELDHLLNKLSEEYEMSYDLAKQKYPPRGEITDEIQIVNRLKKQISALGTVNLGAIEEFERLSERQQFLSSQEADLNEAKEMLYQVIQEMDQEMSRRFKETFDAISLQFRDVFVQLFGGGRADLVLSNPDNLLETGIDIVAQPPGKKLQNLALLSGGERALTAMALLFAILRVKPVPFCVLDEVEAALDEANVNRFAEYMHHFSNQTQFICVTHRKGTMESADVLYGITMQEGGVSKLVSVKLEDSDKFIESAS</sequence>
<dbReference type="InterPro" id="IPR011890">
    <property type="entry name" value="SMC_prok"/>
</dbReference>
<evidence type="ECO:0000256" key="8">
    <source>
        <dbReference type="SAM" id="MobiDB-lite"/>
    </source>
</evidence>
<evidence type="ECO:0000313" key="13">
    <source>
        <dbReference type="Proteomes" id="UP000319578"/>
    </source>
</evidence>
<dbReference type="Gene3D" id="3.40.50.300">
    <property type="entry name" value="P-loop containing nucleotide triphosphate hydrolases"/>
    <property type="match status" value="2"/>
</dbReference>
<comment type="similarity">
    <text evidence="7">Belongs to the SMC family.</text>
</comment>
<dbReference type="FunFam" id="3.40.50.300:FF:000901">
    <property type="entry name" value="Chromosome partition protein Smc"/>
    <property type="match status" value="1"/>
</dbReference>
<dbReference type="GO" id="GO:0030261">
    <property type="term" value="P:chromosome condensation"/>
    <property type="evidence" value="ECO:0007669"/>
    <property type="project" value="InterPro"/>
</dbReference>
<name>A0A0K9YVI0_9BACL</name>
<dbReference type="OrthoDB" id="9808768at2"/>
<dbReference type="GO" id="GO:0007062">
    <property type="term" value="P:sister chromatid cohesion"/>
    <property type="evidence" value="ECO:0007669"/>
    <property type="project" value="InterPro"/>
</dbReference>
<feature type="coiled-coil region" evidence="7">
    <location>
        <begin position="434"/>
        <end position="496"/>
    </location>
</feature>
<keyword evidence="5 7" id="KW-0175">Coiled coil</keyword>
<dbReference type="Proteomes" id="UP000319578">
    <property type="component" value="Unassembled WGS sequence"/>
</dbReference>
<keyword evidence="6 7" id="KW-0238">DNA-binding</keyword>
<evidence type="ECO:0000256" key="4">
    <source>
        <dbReference type="ARBA" id="ARBA00022840"/>
    </source>
</evidence>
<dbReference type="NCBIfam" id="TIGR02168">
    <property type="entry name" value="SMC_prok_B"/>
    <property type="match status" value="1"/>
</dbReference>
<dbReference type="SUPFAM" id="SSF75553">
    <property type="entry name" value="Smc hinge domain"/>
    <property type="match status" value="1"/>
</dbReference>
<evidence type="ECO:0000256" key="6">
    <source>
        <dbReference type="ARBA" id="ARBA00023125"/>
    </source>
</evidence>
<dbReference type="HAMAP" id="MF_01894">
    <property type="entry name" value="Smc_prok"/>
    <property type="match status" value="1"/>
</dbReference>
<evidence type="ECO:0000256" key="7">
    <source>
        <dbReference type="HAMAP-Rule" id="MF_01894"/>
    </source>
</evidence>
<comment type="subunit">
    <text evidence="7">Homodimer.</text>
</comment>
<dbReference type="PANTHER" id="PTHR43977">
    <property type="entry name" value="STRUCTURAL MAINTENANCE OF CHROMOSOMES PROTEIN 3"/>
    <property type="match status" value="1"/>
</dbReference>
<dbReference type="GO" id="GO:0016887">
    <property type="term" value="F:ATP hydrolysis activity"/>
    <property type="evidence" value="ECO:0007669"/>
    <property type="project" value="InterPro"/>
</dbReference>
<dbReference type="CDD" id="cd03278">
    <property type="entry name" value="ABC_SMC_barmotin"/>
    <property type="match status" value="2"/>
</dbReference>
<dbReference type="SUPFAM" id="SSF52540">
    <property type="entry name" value="P-loop containing nucleoside triphosphate hydrolases"/>
    <property type="match status" value="1"/>
</dbReference>
<dbReference type="Gene3D" id="1.20.1060.20">
    <property type="match status" value="1"/>
</dbReference>
<reference evidence="11" key="2">
    <citation type="submission" date="2015-07" db="EMBL/GenBank/DDBJ databases">
        <title>MeaNS - Measles Nucleotide Surveillance Program.</title>
        <authorList>
            <person name="Tran T."/>
            <person name="Druce J."/>
        </authorList>
    </citation>
    <scope>NUCLEOTIDE SEQUENCE</scope>
    <source>
        <strain evidence="11">DSM 9887</strain>
    </source>
</reference>
<feature type="coiled-coil region" evidence="7">
    <location>
        <begin position="167"/>
        <end position="194"/>
    </location>
</feature>
<feature type="binding site" evidence="7">
    <location>
        <begin position="32"/>
        <end position="39"/>
    </location>
    <ligand>
        <name>ATP</name>
        <dbReference type="ChEBI" id="CHEBI:30616"/>
    </ligand>
</feature>
<dbReference type="EMBL" id="LGIQ01000007">
    <property type="protein sequence ID" value="KNB72686.1"/>
    <property type="molecule type" value="Genomic_DNA"/>
</dbReference>
<dbReference type="InterPro" id="IPR003395">
    <property type="entry name" value="RecF/RecN/SMC_N"/>
</dbReference>
<gene>
    <name evidence="7 10" type="primary">smc</name>
    <name evidence="11" type="ORF">ADS79_12620</name>
    <name evidence="10" type="ORF">BRE01_39860</name>
</gene>
<comment type="function">
    <text evidence="7">Required for chromosome condensation and partitioning.</text>
</comment>
<dbReference type="GO" id="GO:0006260">
    <property type="term" value="P:DNA replication"/>
    <property type="evidence" value="ECO:0007669"/>
    <property type="project" value="UniProtKB-UniRule"/>
</dbReference>
<dbReference type="SMART" id="SM00968">
    <property type="entry name" value="SMC_hinge"/>
    <property type="match status" value="1"/>
</dbReference>
<accession>A0A0K9YVI0</accession>
<comment type="caution">
    <text evidence="11">The sequence shown here is derived from an EMBL/GenBank/DDBJ whole genome shotgun (WGS) entry which is preliminary data.</text>
</comment>
<evidence type="ECO:0000259" key="9">
    <source>
        <dbReference type="SMART" id="SM00968"/>
    </source>
</evidence>